<accession>A0ABV4WCT2</accession>
<dbReference type="Proteomes" id="UP001576780">
    <property type="component" value="Unassembled WGS sequence"/>
</dbReference>
<dbReference type="EMBL" id="JBHFNT010000002">
    <property type="protein sequence ID" value="MFB2832905.1"/>
    <property type="molecule type" value="Genomic_DNA"/>
</dbReference>
<protein>
    <recommendedName>
        <fullName evidence="3">LAGLIDADG homing endonuclease</fullName>
    </recommendedName>
</protein>
<organism evidence="1 2">
    <name type="scientific">Floridaenema evergladense BLCC-F167</name>
    <dbReference type="NCBI Taxonomy" id="3153639"/>
    <lineage>
        <taxon>Bacteria</taxon>
        <taxon>Bacillati</taxon>
        <taxon>Cyanobacteriota</taxon>
        <taxon>Cyanophyceae</taxon>
        <taxon>Oscillatoriophycideae</taxon>
        <taxon>Aerosakkonematales</taxon>
        <taxon>Aerosakkonemataceae</taxon>
        <taxon>Floridanema</taxon>
        <taxon>Floridanema evergladense</taxon>
    </lineage>
</organism>
<name>A0ABV4WCT2_9CYAN</name>
<evidence type="ECO:0008006" key="3">
    <source>
        <dbReference type="Google" id="ProtNLM"/>
    </source>
</evidence>
<reference evidence="1 2" key="1">
    <citation type="submission" date="2024-09" db="EMBL/GenBank/DDBJ databases">
        <title>Floridaenema gen nov. (Aerosakkonemataceae, Aerosakkonematales ord. nov., Cyanobacteria) from benthic tropical and subtropical fresh waters, with the description of four new species.</title>
        <authorList>
            <person name="Moretto J.A."/>
            <person name="Berthold D.E."/>
            <person name="Lefler F.W."/>
            <person name="Huang I.-S."/>
            <person name="Laughinghouse H. IV."/>
        </authorList>
    </citation>
    <scope>NUCLEOTIDE SEQUENCE [LARGE SCALE GENOMIC DNA]</scope>
    <source>
        <strain evidence="1 2">BLCC-F167</strain>
    </source>
</reference>
<evidence type="ECO:0000313" key="1">
    <source>
        <dbReference type="EMBL" id="MFB2832905.1"/>
    </source>
</evidence>
<keyword evidence="2" id="KW-1185">Reference proteome</keyword>
<evidence type="ECO:0000313" key="2">
    <source>
        <dbReference type="Proteomes" id="UP001576780"/>
    </source>
</evidence>
<sequence length="62" mass="7200">MGMCFGDRTLSISQISEFTEALKLIAEEFLEMCDRPVEFDSNNLFNVIRHFVNNKLALPYLK</sequence>
<dbReference type="RefSeq" id="WP_413275382.1">
    <property type="nucleotide sequence ID" value="NZ_JBHFNT010000002.1"/>
</dbReference>
<comment type="caution">
    <text evidence="1">The sequence shown here is derived from an EMBL/GenBank/DDBJ whole genome shotgun (WGS) entry which is preliminary data.</text>
</comment>
<gene>
    <name evidence="1" type="ORF">ACE1CA_00065</name>
</gene>
<proteinExistence type="predicted"/>